<sequence>MTLRFLGSLCLYLIVFCLWLVGEVHARAASDTGEVASQSYLELPAGARSRTYEFVFVLPEVEFEAGVVFTARQITVDGDLGIVEESMSRTVYVARVRLVASRERPTKGTVSIRLTKGAAGTPLPPPLPAPTDPVVFGDPFQPEFICRAEGSPVLFRLYDRDHGDEVWARAFTDGGRGRLDEGRLCLGHRYVLEVRQANAWARYSPAAWVPFRVDKVERPCPSCQGTGLIPDTWHPCPRCRGQGWLDCPTLIPEPAMDFAPLPMAGDVSESAEARVASP</sequence>
<evidence type="ECO:0000313" key="1">
    <source>
        <dbReference type="EMBL" id="RCK78094.1"/>
    </source>
</evidence>
<organism evidence="1 2">
    <name type="scientific">Candidatus Ozemobacter sibiricus</name>
    <dbReference type="NCBI Taxonomy" id="2268124"/>
    <lineage>
        <taxon>Bacteria</taxon>
        <taxon>Candidatus Ozemobacteria</taxon>
        <taxon>Candidatus Ozemobacterales</taxon>
        <taxon>Candidatus Ozemobacteraceae</taxon>
        <taxon>Candidatus Ozemobacter</taxon>
    </lineage>
</organism>
<name>A0A367ZIY7_9BACT</name>
<dbReference type="InterPro" id="IPR036410">
    <property type="entry name" value="HSP_DnaJ_Cys-rich_dom_sf"/>
</dbReference>
<proteinExistence type="predicted"/>
<dbReference type="Proteomes" id="UP000252355">
    <property type="component" value="Unassembled WGS sequence"/>
</dbReference>
<dbReference type="EMBL" id="QOQW01000027">
    <property type="protein sequence ID" value="RCK78094.1"/>
    <property type="molecule type" value="Genomic_DNA"/>
</dbReference>
<accession>A0A367ZIY7</accession>
<dbReference type="AlphaFoldDB" id="A0A367ZIY7"/>
<gene>
    <name evidence="1" type="ORF">OZSIB_1743</name>
</gene>
<dbReference type="Gene3D" id="6.20.20.10">
    <property type="match status" value="1"/>
</dbReference>
<reference evidence="1 2" key="1">
    <citation type="submission" date="2018-05" db="EMBL/GenBank/DDBJ databases">
        <title>A metagenomic window into the 2 km-deep terrestrial subsurface aquifer revealed taxonomically and functionally diverse microbial community comprising novel uncultured bacterial lineages.</title>
        <authorList>
            <person name="Kadnikov V.V."/>
            <person name="Mardanov A.V."/>
            <person name="Beletsky A.V."/>
            <person name="Banks D."/>
            <person name="Pimenov N.V."/>
            <person name="Frank Y.A."/>
            <person name="Karnachuk O.V."/>
            <person name="Ravin N.V."/>
        </authorList>
    </citation>
    <scope>NUCLEOTIDE SEQUENCE [LARGE SCALE GENOMIC DNA]</scope>
    <source>
        <strain evidence="1">BY5</strain>
    </source>
</reference>
<evidence type="ECO:0000313" key="2">
    <source>
        <dbReference type="Proteomes" id="UP000252355"/>
    </source>
</evidence>
<comment type="caution">
    <text evidence="1">The sequence shown here is derived from an EMBL/GenBank/DDBJ whole genome shotgun (WGS) entry which is preliminary data.</text>
</comment>
<dbReference type="SUPFAM" id="SSF57938">
    <property type="entry name" value="DnaJ/Hsp40 cysteine-rich domain"/>
    <property type="match status" value="1"/>
</dbReference>
<protein>
    <submittedName>
        <fullName evidence="1">Uncharacterized protein</fullName>
    </submittedName>
</protein>